<keyword evidence="6" id="KW-0676">Redox-active center</keyword>
<dbReference type="STRING" id="1265861.BCAMP_01590"/>
<dbReference type="InterPro" id="IPR023753">
    <property type="entry name" value="FAD/NAD-binding_dom"/>
</dbReference>
<dbReference type="PROSITE" id="PS50206">
    <property type="entry name" value="RHODANESE_3"/>
    <property type="match status" value="1"/>
</dbReference>
<dbReference type="PANTHER" id="PTHR43429:SF1">
    <property type="entry name" value="NAD(P)H SULFUR OXIDOREDUCTASE (COA-DEPENDENT)"/>
    <property type="match status" value="1"/>
</dbReference>
<dbReference type="PANTHER" id="PTHR43429">
    <property type="entry name" value="PYRIDINE NUCLEOTIDE-DISULFIDE OXIDOREDUCTASE DOMAIN-CONTAINING"/>
    <property type="match status" value="1"/>
</dbReference>
<evidence type="ECO:0000256" key="4">
    <source>
        <dbReference type="ARBA" id="ARBA00022827"/>
    </source>
</evidence>
<comment type="caution">
    <text evidence="8">The sequence shown here is derived from an EMBL/GenBank/DDBJ whole genome shotgun (WGS) entry which is preliminary data.</text>
</comment>
<dbReference type="SUPFAM" id="SSF52821">
    <property type="entry name" value="Rhodanese/Cell cycle control phosphatase"/>
    <property type="match status" value="1"/>
</dbReference>
<keyword evidence="4" id="KW-0274">FAD</keyword>
<evidence type="ECO:0000256" key="6">
    <source>
        <dbReference type="ARBA" id="ARBA00023284"/>
    </source>
</evidence>
<comment type="similarity">
    <text evidence="2">Belongs to the class-III pyridine nucleotide-disulfide oxidoreductase family.</text>
</comment>
<reference evidence="8 9" key="1">
    <citation type="submission" date="2012-12" db="EMBL/GenBank/DDBJ databases">
        <title>Novel taxa of Listeriaceae from agricultural environments in the United States.</title>
        <authorList>
            <person name="den Bakker H.C."/>
            <person name="Allred A."/>
            <person name="Warchocki S."/>
            <person name="Wright E.M."/>
            <person name="Burrell A."/>
            <person name="Nightingale K.K."/>
            <person name="Kephart D."/>
            <person name="Wiedmann M."/>
        </authorList>
    </citation>
    <scope>NUCLEOTIDE SEQUENCE [LARGE SCALE GENOMIC DNA]</scope>
    <source>
        <strain evidence="8 9">FSL F6-1037</strain>
    </source>
</reference>
<dbReference type="Pfam" id="PF02852">
    <property type="entry name" value="Pyr_redox_dim"/>
    <property type="match status" value="1"/>
</dbReference>
<dbReference type="Pfam" id="PF07992">
    <property type="entry name" value="Pyr_redox_2"/>
    <property type="match status" value="1"/>
</dbReference>
<name>W7CYS6_9LIST</name>
<protein>
    <submittedName>
        <fullName evidence="8">Coenzyme A disulfide reductase</fullName>
    </submittedName>
</protein>
<dbReference type="PRINTS" id="PR00368">
    <property type="entry name" value="FADPNR"/>
</dbReference>
<accession>W7CYS6</accession>
<dbReference type="Gene3D" id="3.50.50.60">
    <property type="entry name" value="FAD/NAD(P)-binding domain"/>
    <property type="match status" value="2"/>
</dbReference>
<dbReference type="PRINTS" id="PR00411">
    <property type="entry name" value="PNDRDTASEI"/>
</dbReference>
<comment type="cofactor">
    <cofactor evidence="1">
        <name>FAD</name>
        <dbReference type="ChEBI" id="CHEBI:57692"/>
    </cofactor>
</comment>
<dbReference type="InterPro" id="IPR001763">
    <property type="entry name" value="Rhodanese-like_dom"/>
</dbReference>
<keyword evidence="9" id="KW-1185">Reference proteome</keyword>
<dbReference type="RefSeq" id="WP_035313093.1">
    <property type="nucleotide sequence ID" value="NZ_AODH01000005.1"/>
</dbReference>
<evidence type="ECO:0000256" key="5">
    <source>
        <dbReference type="ARBA" id="ARBA00023002"/>
    </source>
</evidence>
<dbReference type="SUPFAM" id="SSF55424">
    <property type="entry name" value="FAD/NAD-linked reductases, dimerisation (C-terminal) domain"/>
    <property type="match status" value="1"/>
</dbReference>
<dbReference type="OrthoDB" id="9802028at2"/>
<dbReference type="Gene3D" id="3.40.250.10">
    <property type="entry name" value="Rhodanese-like domain"/>
    <property type="match status" value="1"/>
</dbReference>
<dbReference type="Proteomes" id="UP000019243">
    <property type="component" value="Unassembled WGS sequence"/>
</dbReference>
<gene>
    <name evidence="8" type="ORF">BCAMP_01590</name>
</gene>
<dbReference type="Pfam" id="PF00581">
    <property type="entry name" value="Rhodanese"/>
    <property type="match status" value="1"/>
</dbReference>
<dbReference type="InterPro" id="IPR036873">
    <property type="entry name" value="Rhodanese-like_dom_sf"/>
</dbReference>
<organism evidence="8 9">
    <name type="scientific">Brochothrix campestris FSL F6-1037</name>
    <dbReference type="NCBI Taxonomy" id="1265861"/>
    <lineage>
        <taxon>Bacteria</taxon>
        <taxon>Bacillati</taxon>
        <taxon>Bacillota</taxon>
        <taxon>Bacilli</taxon>
        <taxon>Bacillales</taxon>
        <taxon>Listeriaceae</taxon>
        <taxon>Brochothrix</taxon>
    </lineage>
</organism>
<evidence type="ECO:0000256" key="2">
    <source>
        <dbReference type="ARBA" id="ARBA00009130"/>
    </source>
</evidence>
<dbReference type="GO" id="GO:0016491">
    <property type="term" value="F:oxidoreductase activity"/>
    <property type="evidence" value="ECO:0007669"/>
    <property type="project" value="UniProtKB-KW"/>
</dbReference>
<dbReference type="InterPro" id="IPR050260">
    <property type="entry name" value="FAD-bd_OxRdtase"/>
</dbReference>
<proteinExistence type="inferred from homology"/>
<sequence>MRYVIVGGVAGGMSAATRLRRLDETAEIIIIDKGAYVSFANCGLPYYVAGEITERADLLVQTPAKLKARFNLDVRVNSEVVGIQSYQKSLTVKTATEEYQLSYDKLLLSPGGQATIPPLSGLSNLPSYTMRSVADVDAVTAFIEREQPQTIAVIGGGYIGLEMSESLTNRGIKVHLINRSAHVLNTVDEEMAVFVEQELREQAVELHLKTQITAITADQKVILNDGRVIACDALIIAAGIKPATGFLEKTPIALGKDGGIIVNEQFETTVTDIFAVGDAILVPQLISKEASLLALASPANRQGRFVADVMSGLSRSFKGTLGTSIVRVFSQTVAATGLNESDLKRLGYHYQVLHVMGKNHAGYYPHATGILLKVLFNKDDGQLYGAQAIGQAGVDKRIDVLATAIYAKLTIDQLPELELSYAPPFGVAKDVVNMAGYVGMNISEGLTQPIQWHELAGKVAGGAVLIDVRSAAEFAKGHIVGALNHPLDAIREQPLTIAKETTLIVSCQTGLRSYIAERLLTQQGYTVYNLDGAYHLYAQIQSEKVEYK</sequence>
<dbReference type="SUPFAM" id="SSF51905">
    <property type="entry name" value="FAD/NAD(P)-binding domain"/>
    <property type="match status" value="2"/>
</dbReference>
<evidence type="ECO:0000256" key="1">
    <source>
        <dbReference type="ARBA" id="ARBA00001974"/>
    </source>
</evidence>
<keyword evidence="3" id="KW-0285">Flavoprotein</keyword>
<keyword evidence="5" id="KW-0560">Oxidoreductase</keyword>
<dbReference type="InterPro" id="IPR036188">
    <property type="entry name" value="FAD/NAD-bd_sf"/>
</dbReference>
<dbReference type="SMART" id="SM00450">
    <property type="entry name" value="RHOD"/>
    <property type="match status" value="1"/>
</dbReference>
<dbReference type="AlphaFoldDB" id="W7CYS6"/>
<dbReference type="InterPro" id="IPR004099">
    <property type="entry name" value="Pyr_nucl-diS_OxRdtase_dimer"/>
</dbReference>
<feature type="domain" description="Rhodanese" evidence="7">
    <location>
        <begin position="459"/>
        <end position="546"/>
    </location>
</feature>
<evidence type="ECO:0000259" key="7">
    <source>
        <dbReference type="PROSITE" id="PS50206"/>
    </source>
</evidence>
<evidence type="ECO:0000256" key="3">
    <source>
        <dbReference type="ARBA" id="ARBA00022630"/>
    </source>
</evidence>
<dbReference type="EMBL" id="AODH01000005">
    <property type="protein sequence ID" value="EUJ41900.1"/>
    <property type="molecule type" value="Genomic_DNA"/>
</dbReference>
<evidence type="ECO:0000313" key="9">
    <source>
        <dbReference type="Proteomes" id="UP000019243"/>
    </source>
</evidence>
<evidence type="ECO:0000313" key="8">
    <source>
        <dbReference type="EMBL" id="EUJ41900.1"/>
    </source>
</evidence>
<dbReference type="InterPro" id="IPR016156">
    <property type="entry name" value="FAD/NAD-linked_Rdtase_dimer_sf"/>
</dbReference>